<evidence type="ECO:0000256" key="10">
    <source>
        <dbReference type="ARBA" id="ARBA00038221"/>
    </source>
</evidence>
<feature type="domain" description="Ig-like" evidence="15">
    <location>
        <begin position="20"/>
        <end position="135"/>
    </location>
</feature>
<dbReference type="GO" id="GO:0050863">
    <property type="term" value="P:regulation of T cell activation"/>
    <property type="evidence" value="ECO:0007669"/>
    <property type="project" value="UniProtKB-ARBA"/>
</dbReference>
<feature type="compositionally biased region" description="Basic and acidic residues" evidence="11">
    <location>
        <begin position="540"/>
        <end position="566"/>
    </location>
</feature>
<dbReference type="InterPro" id="IPR036179">
    <property type="entry name" value="Ig-like_dom_sf"/>
</dbReference>
<accession>A0A7N4UX60</accession>
<evidence type="ECO:0000259" key="15">
    <source>
        <dbReference type="PROSITE" id="PS50835"/>
    </source>
</evidence>
<dbReference type="CDD" id="cd13733">
    <property type="entry name" value="SPRY_PRY_C-I_1"/>
    <property type="match status" value="1"/>
</dbReference>
<dbReference type="InterPro" id="IPR050504">
    <property type="entry name" value="IgSF_BTN/MOG"/>
</dbReference>
<dbReference type="GO" id="GO:0042110">
    <property type="term" value="P:T cell activation"/>
    <property type="evidence" value="ECO:0007669"/>
    <property type="project" value="UniProtKB-ARBA"/>
</dbReference>
<dbReference type="InterPro" id="IPR001870">
    <property type="entry name" value="B30.2/SPRY"/>
</dbReference>
<dbReference type="GO" id="GO:1903037">
    <property type="term" value="P:regulation of leukocyte cell-cell adhesion"/>
    <property type="evidence" value="ECO:0007669"/>
    <property type="project" value="UniProtKB-ARBA"/>
</dbReference>
<feature type="compositionally biased region" description="Basic and acidic residues" evidence="11">
    <location>
        <begin position="504"/>
        <end position="525"/>
    </location>
</feature>
<evidence type="ECO:0000256" key="4">
    <source>
        <dbReference type="ARBA" id="ARBA00022729"/>
    </source>
</evidence>
<dbReference type="InterPro" id="IPR043136">
    <property type="entry name" value="B30.2/SPRY_sf"/>
</dbReference>
<reference evidence="16 17" key="1">
    <citation type="journal article" date="2011" name="Proc. Natl. Acad. Sci. U.S.A.">
        <title>Genetic diversity and population structure of the endangered marsupial Sarcophilus harrisii (Tasmanian devil).</title>
        <authorList>
            <person name="Miller W."/>
            <person name="Hayes V.M."/>
            <person name="Ratan A."/>
            <person name="Petersen D.C."/>
            <person name="Wittekindt N.E."/>
            <person name="Miller J."/>
            <person name="Walenz B."/>
            <person name="Knight J."/>
            <person name="Qi J."/>
            <person name="Zhao F."/>
            <person name="Wang Q."/>
            <person name="Bedoya-Reina O.C."/>
            <person name="Katiyar N."/>
            <person name="Tomsho L.P."/>
            <person name="Kasson L.M."/>
            <person name="Hardie R.A."/>
            <person name="Woodbridge P."/>
            <person name="Tindall E.A."/>
            <person name="Bertelsen M.F."/>
            <person name="Dixon D."/>
            <person name="Pyecroft S."/>
            <person name="Helgen K.M."/>
            <person name="Lesk A.M."/>
            <person name="Pringle T.H."/>
            <person name="Patterson N."/>
            <person name="Zhang Y."/>
            <person name="Kreiss A."/>
            <person name="Woods G.M."/>
            <person name="Jones M.E."/>
            <person name="Schuster S.C."/>
        </authorList>
    </citation>
    <scope>NUCLEOTIDE SEQUENCE [LARGE SCALE GENOMIC DNA]</scope>
</reference>
<dbReference type="PROSITE" id="PS50835">
    <property type="entry name" value="IG_LIKE"/>
    <property type="match status" value="3"/>
</dbReference>
<dbReference type="SMART" id="SM00409">
    <property type="entry name" value="IG"/>
    <property type="match status" value="2"/>
</dbReference>
<feature type="domain" description="B30.2/SPRY" evidence="14">
    <location>
        <begin position="736"/>
        <end position="921"/>
    </location>
</feature>
<dbReference type="InterPro" id="IPR003599">
    <property type="entry name" value="Ig_sub"/>
</dbReference>
<feature type="chain" id="PRO_5029827032" description="Butyrophilin-like protein 2" evidence="13">
    <location>
        <begin position="24"/>
        <end position="921"/>
    </location>
</feature>
<evidence type="ECO:0000256" key="2">
    <source>
        <dbReference type="ARBA" id="ARBA00007591"/>
    </source>
</evidence>
<dbReference type="InParanoid" id="A0A7N4UX60"/>
<feature type="compositionally biased region" description="Polar residues" evidence="11">
    <location>
        <begin position="528"/>
        <end position="539"/>
    </location>
</feature>
<dbReference type="GeneTree" id="ENSGT00940000160338"/>
<dbReference type="Pfam" id="PF00622">
    <property type="entry name" value="SPRY"/>
    <property type="match status" value="1"/>
</dbReference>
<keyword evidence="7" id="KW-1015">Disulfide bond</keyword>
<dbReference type="AlphaFoldDB" id="A0A7N4UX60"/>
<feature type="domain" description="Ig-like" evidence="15">
    <location>
        <begin position="267"/>
        <end position="344"/>
    </location>
</feature>
<evidence type="ECO:0000256" key="7">
    <source>
        <dbReference type="ARBA" id="ARBA00023157"/>
    </source>
</evidence>
<dbReference type="InterPro" id="IPR013783">
    <property type="entry name" value="Ig-like_fold"/>
</dbReference>
<evidence type="ECO:0000256" key="5">
    <source>
        <dbReference type="ARBA" id="ARBA00022989"/>
    </source>
</evidence>
<name>A0A7N4UX60_SARHA</name>
<reference evidence="16" key="3">
    <citation type="submission" date="2025-09" db="UniProtKB">
        <authorList>
            <consortium name="Ensembl"/>
        </authorList>
    </citation>
    <scope>IDENTIFICATION</scope>
</reference>
<reference evidence="16" key="2">
    <citation type="submission" date="2025-08" db="UniProtKB">
        <authorList>
            <consortium name="Ensembl"/>
        </authorList>
    </citation>
    <scope>IDENTIFICATION</scope>
</reference>
<feature type="region of interest" description="Disordered" evidence="11">
    <location>
        <begin position="415"/>
        <end position="602"/>
    </location>
</feature>
<dbReference type="InterPro" id="IPR003877">
    <property type="entry name" value="SPRY_dom"/>
</dbReference>
<dbReference type="SUPFAM" id="SSF48726">
    <property type="entry name" value="Immunoglobulin"/>
    <property type="match status" value="3"/>
</dbReference>
<evidence type="ECO:0000256" key="6">
    <source>
        <dbReference type="ARBA" id="ARBA00023136"/>
    </source>
</evidence>
<dbReference type="PANTHER" id="PTHR24100:SF149">
    <property type="entry name" value="BG-LIKE ANTIGEN 1-RELATED"/>
    <property type="match status" value="1"/>
</dbReference>
<dbReference type="InterPro" id="IPR013106">
    <property type="entry name" value="Ig_V-set"/>
</dbReference>
<feature type="transmembrane region" description="Helical" evidence="12">
    <location>
        <begin position="357"/>
        <end position="379"/>
    </location>
</feature>
<evidence type="ECO:0000256" key="9">
    <source>
        <dbReference type="ARBA" id="ARBA00023319"/>
    </source>
</evidence>
<dbReference type="PANTHER" id="PTHR24100">
    <property type="entry name" value="BUTYROPHILIN"/>
    <property type="match status" value="1"/>
</dbReference>
<feature type="compositionally biased region" description="Basic and acidic residues" evidence="11">
    <location>
        <begin position="415"/>
        <end position="425"/>
    </location>
</feature>
<dbReference type="SMART" id="SM00449">
    <property type="entry name" value="SPRY"/>
    <property type="match status" value="1"/>
</dbReference>
<sequence length="921" mass="105324">MECLFLQDLFFVLLVLLPWPVSGKFTVIGPQQVIALVGGEAILPCHLSPQMDAQDMDVMWFYGESSLLVHQYKDRQDHLNHQHQEYKGRTEFLRDDISNGSVALKLHHIRPSDEGKYRCFFESSSASGEAEYQVYVEGKFTVIGPQQPVIAMVGEEAIFPCHLSPQMNAQDMDVMWFYGESSELVHHSKYGQDYLKYQHQEYKGRTEFLQDDISTGSVALKLRHIRPSDEGKYWCLFESSKTYGEAEYQVYVAGKGSVPHIYTKNGGNKSHKLVCTSTGWYPEPEVQWRRNQETLLPQDTTIKKEENGLFSVETSITVSMNSIGNVSCFIGNPLLRQKLEATFSLSDDLSQNNTPGIVIWIVIGVLVITVILILIFVIWKLKKGKGVNKKEPVSYALVKLENEFGVNKDELDVYKDEPGVDKEDPVSYDSVKFQNEYDSNTDRCDQGSRTLERIESNRMEEPENPGNLLKEQREVEPSSPLHQDEVQEGDQKEMKGNLSPSPDTLKRPAVNKEEPVSYDSIKFENEYDSNTDGCDQGSRTLERIESNRMEERENPGNLLKEQREVEPSSPSHQDEEQEGDQKEMEGNLSPSPDTLKRPGTIQDATVVIKDATDINNDRCERASRTLETTECNGMQKWPNPVYMQKEQIGINSSSLCHFKEVQVGKWKKQKMEDVDKDMESAWAGRPLERRERNGMQKWHNPGYMQNKQTGIKPFPFSHHEEIQKRDQKKMERNLSPSPVTLKEPDLQTAQKYRVDVTLDVSTVGPFLLPRMDGKSFSSSSHRNNIAGMESMNCVLGKERFTSGRCYWEVQVEDMMKWIVGLCKESVMRKQGCEITPINGFWTLSLRKENEYWILSSPPTRLHLGVAPKVMGVFLDYEAGCISFYNVTDDSHICTFQDTFREALQPCIGPSNLIHFPNKKKY</sequence>
<dbReference type="SUPFAM" id="SSF49899">
    <property type="entry name" value="Concanavalin A-like lectins/glucanases"/>
    <property type="match status" value="1"/>
</dbReference>
<evidence type="ECO:0000256" key="13">
    <source>
        <dbReference type="SAM" id="SignalP"/>
    </source>
</evidence>
<keyword evidence="6 12" id="KW-0472">Membrane</keyword>
<dbReference type="GO" id="GO:0009897">
    <property type="term" value="C:external side of plasma membrane"/>
    <property type="evidence" value="ECO:0007669"/>
    <property type="project" value="TreeGrafter"/>
</dbReference>
<dbReference type="GO" id="GO:0050852">
    <property type="term" value="P:T cell receptor signaling pathway"/>
    <property type="evidence" value="ECO:0007669"/>
    <property type="project" value="TreeGrafter"/>
</dbReference>
<dbReference type="GO" id="GO:0005102">
    <property type="term" value="F:signaling receptor binding"/>
    <property type="evidence" value="ECO:0007669"/>
    <property type="project" value="TreeGrafter"/>
</dbReference>
<evidence type="ECO:0000259" key="14">
    <source>
        <dbReference type="PROSITE" id="PS50188"/>
    </source>
</evidence>
<dbReference type="SMART" id="SM00406">
    <property type="entry name" value="IGv"/>
    <property type="match status" value="2"/>
</dbReference>
<comment type="similarity">
    <text evidence="2">Belongs to the immunoglobulin superfamily. BTN/MOG family.</text>
</comment>
<keyword evidence="9" id="KW-0393">Immunoglobulin domain</keyword>
<evidence type="ECO:0008006" key="18">
    <source>
        <dbReference type="Google" id="ProtNLM"/>
    </source>
</evidence>
<dbReference type="Ensembl" id="ENSSHAT00000035683.1">
    <property type="protein sequence ID" value="ENSSHAP00000022978.1"/>
    <property type="gene ID" value="ENSSHAG00000023497.1"/>
</dbReference>
<evidence type="ECO:0000256" key="12">
    <source>
        <dbReference type="SAM" id="Phobius"/>
    </source>
</evidence>
<feature type="compositionally biased region" description="Basic and acidic residues" evidence="11">
    <location>
        <begin position="470"/>
        <end position="495"/>
    </location>
</feature>
<dbReference type="FunFam" id="2.60.120.920:FF:000004">
    <property type="entry name" value="Butyrophilin subfamily 1 member A1"/>
    <property type="match status" value="1"/>
</dbReference>
<feature type="domain" description="Ig-like" evidence="15">
    <location>
        <begin position="154"/>
        <end position="251"/>
    </location>
</feature>
<dbReference type="FunFam" id="2.60.40.10:FF:000088">
    <property type="entry name" value="Butyrophilin subfamily 1 member A1"/>
    <property type="match status" value="1"/>
</dbReference>
<protein>
    <recommendedName>
        <fullName evidence="18">Butyrophilin-like protein 2</fullName>
    </recommendedName>
</protein>
<dbReference type="Pfam" id="PF07686">
    <property type="entry name" value="V-set"/>
    <property type="match status" value="2"/>
</dbReference>
<evidence type="ECO:0000313" key="16">
    <source>
        <dbReference type="Ensembl" id="ENSSHAP00000022978.1"/>
    </source>
</evidence>
<dbReference type="FunFam" id="2.60.40.10:FF:000142">
    <property type="entry name" value="V-set domain-containing T-cell activation inhibitor 1"/>
    <property type="match status" value="2"/>
</dbReference>
<evidence type="ECO:0000256" key="8">
    <source>
        <dbReference type="ARBA" id="ARBA00023180"/>
    </source>
</evidence>
<evidence type="ECO:0000313" key="17">
    <source>
        <dbReference type="Proteomes" id="UP000007648"/>
    </source>
</evidence>
<dbReference type="InterPro" id="IPR013320">
    <property type="entry name" value="ConA-like_dom_sf"/>
</dbReference>
<feature type="compositionally biased region" description="Basic and acidic residues" evidence="11">
    <location>
        <begin position="440"/>
        <end position="461"/>
    </location>
</feature>
<dbReference type="PRINTS" id="PR01407">
    <property type="entry name" value="BUTYPHLNCDUF"/>
</dbReference>
<feature type="signal peptide" evidence="13">
    <location>
        <begin position="1"/>
        <end position="23"/>
    </location>
</feature>
<evidence type="ECO:0000256" key="1">
    <source>
        <dbReference type="ARBA" id="ARBA00004479"/>
    </source>
</evidence>
<dbReference type="Gene3D" id="2.60.40.10">
    <property type="entry name" value="Immunoglobulins"/>
    <property type="match status" value="3"/>
</dbReference>
<gene>
    <name evidence="16" type="primary">LOC111721515</name>
</gene>
<dbReference type="Proteomes" id="UP000007648">
    <property type="component" value="Unassembled WGS sequence"/>
</dbReference>
<dbReference type="Pfam" id="PF22705">
    <property type="entry name" value="C2-set_3"/>
    <property type="match status" value="1"/>
</dbReference>
<dbReference type="CDD" id="cd05713">
    <property type="entry name" value="IgV_MOG_like"/>
    <property type="match status" value="2"/>
</dbReference>
<organism evidence="16 17">
    <name type="scientific">Sarcophilus harrisii</name>
    <name type="common">Tasmanian devil</name>
    <name type="synonym">Sarcophilus laniarius</name>
    <dbReference type="NCBI Taxonomy" id="9305"/>
    <lineage>
        <taxon>Eukaryota</taxon>
        <taxon>Metazoa</taxon>
        <taxon>Chordata</taxon>
        <taxon>Craniata</taxon>
        <taxon>Vertebrata</taxon>
        <taxon>Euteleostomi</taxon>
        <taxon>Mammalia</taxon>
        <taxon>Metatheria</taxon>
        <taxon>Dasyuromorphia</taxon>
        <taxon>Dasyuridae</taxon>
        <taxon>Sarcophilus</taxon>
    </lineage>
</organism>
<comment type="similarity">
    <text evidence="10">Belongs to the SKINT family.</text>
</comment>
<keyword evidence="3 12" id="KW-0812">Transmembrane</keyword>
<dbReference type="InterPro" id="IPR003879">
    <property type="entry name" value="Butyrophylin_SPRY"/>
</dbReference>
<dbReference type="Gene3D" id="2.60.120.920">
    <property type="match status" value="1"/>
</dbReference>
<keyword evidence="5 12" id="KW-1133">Transmembrane helix</keyword>
<dbReference type="PROSITE" id="PS50188">
    <property type="entry name" value="B302_SPRY"/>
    <property type="match status" value="1"/>
</dbReference>
<dbReference type="InterPro" id="IPR007110">
    <property type="entry name" value="Ig-like_dom"/>
</dbReference>
<keyword evidence="8" id="KW-0325">Glycoprotein</keyword>
<comment type="subcellular location">
    <subcellularLocation>
        <location evidence="1">Membrane</location>
        <topology evidence="1">Single-pass type I membrane protein</topology>
    </subcellularLocation>
</comment>
<dbReference type="GO" id="GO:0001817">
    <property type="term" value="P:regulation of cytokine production"/>
    <property type="evidence" value="ECO:0007669"/>
    <property type="project" value="TreeGrafter"/>
</dbReference>
<evidence type="ECO:0000256" key="11">
    <source>
        <dbReference type="SAM" id="MobiDB-lite"/>
    </source>
</evidence>
<keyword evidence="17" id="KW-1185">Reference proteome</keyword>
<proteinExistence type="inferred from homology"/>
<dbReference type="InterPro" id="IPR053896">
    <property type="entry name" value="BTN3A2-like_Ig-C"/>
</dbReference>
<keyword evidence="4 13" id="KW-0732">Signal</keyword>
<evidence type="ECO:0000256" key="3">
    <source>
        <dbReference type="ARBA" id="ARBA00022692"/>
    </source>
</evidence>